<keyword evidence="4" id="KW-0963">Cytoplasm</keyword>
<dbReference type="PROSITE" id="PS50178">
    <property type="entry name" value="ZF_FYVE"/>
    <property type="match status" value="1"/>
</dbReference>
<feature type="coiled-coil region" evidence="12">
    <location>
        <begin position="565"/>
        <end position="592"/>
    </location>
</feature>
<feature type="domain" description="FYVE-type" evidence="15">
    <location>
        <begin position="700"/>
        <end position="763"/>
    </location>
</feature>
<evidence type="ECO:0000256" key="13">
    <source>
        <dbReference type="SAM" id="MobiDB-lite"/>
    </source>
</evidence>
<organism evidence="17 18">
    <name type="scientific">Trichobilharzia regenti</name>
    <name type="common">Nasal bird schistosome</name>
    <dbReference type="NCBI Taxonomy" id="157069"/>
    <lineage>
        <taxon>Eukaryota</taxon>
        <taxon>Metazoa</taxon>
        <taxon>Spiralia</taxon>
        <taxon>Lophotrochozoa</taxon>
        <taxon>Platyhelminthes</taxon>
        <taxon>Trematoda</taxon>
        <taxon>Digenea</taxon>
        <taxon>Strigeidida</taxon>
        <taxon>Schistosomatoidea</taxon>
        <taxon>Schistosomatidae</taxon>
        <taxon>Trichobilharzia</taxon>
    </lineage>
</organism>
<keyword evidence="5" id="KW-0479">Metal-binding</keyword>
<dbReference type="InterPro" id="IPR013083">
    <property type="entry name" value="Znf_RING/FYVE/PHD"/>
</dbReference>
<dbReference type="InterPro" id="IPR048994">
    <property type="entry name" value="PH-GRAM_MTMR6-9"/>
</dbReference>
<evidence type="ECO:0000256" key="6">
    <source>
        <dbReference type="ARBA" id="ARBA00022771"/>
    </source>
</evidence>
<dbReference type="WBParaSite" id="TREG1_81530.1">
    <property type="protein sequence ID" value="TREG1_81530.1"/>
    <property type="gene ID" value="TREG1_81530"/>
</dbReference>
<evidence type="ECO:0000256" key="1">
    <source>
        <dbReference type="ARBA" id="ARBA00004184"/>
    </source>
</evidence>
<comment type="similarity">
    <text evidence="3">Belongs to the protein-tyrosine phosphatase family. Non-receptor class myotubularin subfamily.</text>
</comment>
<keyword evidence="7" id="KW-0862">Zinc</keyword>
<evidence type="ECO:0000256" key="10">
    <source>
        <dbReference type="PIRSR" id="PIRSR630564-2"/>
    </source>
</evidence>
<dbReference type="SUPFAM" id="SSF52799">
    <property type="entry name" value="(Phosphotyrosine protein) phosphatases II"/>
    <property type="match status" value="1"/>
</dbReference>
<dbReference type="SUPFAM" id="SSF50729">
    <property type="entry name" value="PH domain-like"/>
    <property type="match status" value="1"/>
</dbReference>
<evidence type="ECO:0000256" key="8">
    <source>
        <dbReference type="ARBA" id="ARBA00023136"/>
    </source>
</evidence>
<evidence type="ECO:0000259" key="15">
    <source>
        <dbReference type="PROSITE" id="PS50178"/>
    </source>
</evidence>
<dbReference type="InterPro" id="IPR011993">
    <property type="entry name" value="PH-like_dom_sf"/>
</dbReference>
<keyword evidence="12" id="KW-0175">Coiled coil</keyword>
<accession>A0AA85K960</accession>
<evidence type="ECO:0000259" key="16">
    <source>
        <dbReference type="PROSITE" id="PS51339"/>
    </source>
</evidence>
<dbReference type="GO" id="GO:0012505">
    <property type="term" value="C:endomembrane system"/>
    <property type="evidence" value="ECO:0007669"/>
    <property type="project" value="UniProtKB-SubCell"/>
</dbReference>
<feature type="region of interest" description="Disordered" evidence="13">
    <location>
        <begin position="780"/>
        <end position="808"/>
    </location>
</feature>
<evidence type="ECO:0008006" key="19">
    <source>
        <dbReference type="Google" id="ProtNLM"/>
    </source>
</evidence>
<dbReference type="Pfam" id="PF21098">
    <property type="entry name" value="PH-GRAM_MTMR6-like"/>
    <property type="match status" value="1"/>
</dbReference>
<comment type="subcellular location">
    <subcellularLocation>
        <location evidence="2">Cytoplasm</location>
    </subcellularLocation>
    <subcellularLocation>
        <location evidence="1">Endomembrane system</location>
        <topology evidence="1">Peripheral membrane protein</topology>
    </subcellularLocation>
</comment>
<reference evidence="17" key="1">
    <citation type="submission" date="2022-06" db="EMBL/GenBank/DDBJ databases">
        <authorList>
            <person name="Berger JAMES D."/>
            <person name="Berger JAMES D."/>
        </authorList>
    </citation>
    <scope>NUCLEOTIDE SEQUENCE [LARGE SCALE GENOMIC DNA]</scope>
</reference>
<feature type="domain" description="Tyrosine specific protein phosphatases" evidence="14">
    <location>
        <begin position="312"/>
        <end position="348"/>
    </location>
</feature>
<sequence>MDKITVTQVNDVFYIDQFDGNAHIRGTLHLTLTHIFFLGLSRRQEIWLQNQLISSVERLPLTTGGAPLVIRGKDFRVLRLILLKERDCHDVYLTLTKLIRVANVSELPCYRFVPPDCYWPREEGWSMFSLESQYNRFGLPNSFWTLTNVNNNFEICDTYPSLLCVPSMISKNILYGSSRFRSRGRFPVLTYLHPNGKSALCRSSQPLAGFSSKSTEDQVLFEAIRNSNPESNILYVVDTRPTINALTNRAQGKGYEDTNVYRNVVIQFFDIENIHVVRSSLEKLLKVCCSPTITLENFTSGLDKSGWLKHLRAILEAAYFVAKRLDEGNSVLVHCSDGWDRTAQVCALAQIILDPYYRTFIGLQALIEKEWIQFGYKFTERCGLESDVDPREVSPIFTQFLDCLRHLLEICPSKFEYNVKLLQFLHDQVYSAVYGTFIGCNEKERINLRVRERTYSLWAYLNQSRDKWINPFYEHNSVWTNFSIGSSFDLEKESYYETDDLITSGIELLDDGKGNSRYAADMLPAHVLHAPLFRLWRDLYLRWEWRLPKHDGQRENHVSDYLYGLTTLLDHNRLLEARIRQLQKLLDKSDDATTNNNNSTIVHKNNLNASPEQSLTSKLTDLKIDWKNQSVLDKTESEIHSTDNEKSTVLSSSSSSIKQPLVFTRWNSISNDDQKQLPLPTVEQLKCEMDIISVKWSACMKSGDVCCVCNSLLVLSNQSVHCHSCGLLTCSRCIHPNPPIIPSLWSTDQKSVQFCNSCTSKLRNSSNTSTVGRHFSQLKTASMSTTKPENNSSSTDHLVTFTSSTCNS</sequence>
<dbReference type="Proteomes" id="UP000050795">
    <property type="component" value="Unassembled WGS sequence"/>
</dbReference>
<evidence type="ECO:0000313" key="18">
    <source>
        <dbReference type="WBParaSite" id="TREG1_81530.1"/>
    </source>
</evidence>
<proteinExistence type="inferred from homology"/>
<evidence type="ECO:0000259" key="14">
    <source>
        <dbReference type="PROSITE" id="PS50056"/>
    </source>
</evidence>
<dbReference type="Gene3D" id="3.90.190.10">
    <property type="entry name" value="Protein tyrosine phosphatase superfamily"/>
    <property type="match status" value="1"/>
</dbReference>
<reference evidence="18" key="2">
    <citation type="submission" date="2023-11" db="UniProtKB">
        <authorList>
            <consortium name="WormBaseParasite"/>
        </authorList>
    </citation>
    <scope>IDENTIFICATION</scope>
</reference>
<dbReference type="InterPro" id="IPR017455">
    <property type="entry name" value="Znf_FYVE-rel"/>
</dbReference>
<dbReference type="CDD" id="cd00065">
    <property type="entry name" value="FYVE_like_SF"/>
    <property type="match status" value="1"/>
</dbReference>
<keyword evidence="6 11" id="KW-0863">Zinc-finger</keyword>
<dbReference type="InterPro" id="IPR030564">
    <property type="entry name" value="Myotubularin"/>
</dbReference>
<dbReference type="PANTHER" id="PTHR10807">
    <property type="entry name" value="MYOTUBULARIN-RELATED"/>
    <property type="match status" value="1"/>
</dbReference>
<dbReference type="InterPro" id="IPR010569">
    <property type="entry name" value="Myotubularin-like_Pase_dom"/>
</dbReference>
<keyword evidence="17" id="KW-1185">Reference proteome</keyword>
<dbReference type="GO" id="GO:0046856">
    <property type="term" value="P:phosphatidylinositol dephosphorylation"/>
    <property type="evidence" value="ECO:0007669"/>
    <property type="project" value="TreeGrafter"/>
</dbReference>
<feature type="binding site" evidence="10">
    <location>
        <begin position="335"/>
        <end position="341"/>
    </location>
    <ligand>
        <name>substrate</name>
    </ligand>
</feature>
<evidence type="ECO:0000256" key="9">
    <source>
        <dbReference type="PIRSR" id="PIRSR630564-1"/>
    </source>
</evidence>
<dbReference type="InterPro" id="IPR029021">
    <property type="entry name" value="Prot-tyrosine_phosphatase-like"/>
</dbReference>
<evidence type="ECO:0000256" key="11">
    <source>
        <dbReference type="PROSITE-ProRule" id="PRU00091"/>
    </source>
</evidence>
<dbReference type="GO" id="GO:0106018">
    <property type="term" value="F:phosphatidylinositol-3,5-bisphosphate phosphatase activity"/>
    <property type="evidence" value="ECO:0007669"/>
    <property type="project" value="TreeGrafter"/>
</dbReference>
<evidence type="ECO:0000256" key="5">
    <source>
        <dbReference type="ARBA" id="ARBA00022723"/>
    </source>
</evidence>
<feature type="domain" description="Myotubularin phosphatase" evidence="16">
    <location>
        <begin position="124"/>
        <end position="540"/>
    </location>
</feature>
<evidence type="ECO:0000256" key="12">
    <source>
        <dbReference type="SAM" id="Coils"/>
    </source>
</evidence>
<dbReference type="PROSITE" id="PS51339">
    <property type="entry name" value="PPASE_MYOTUBULARIN"/>
    <property type="match status" value="1"/>
</dbReference>
<dbReference type="GO" id="GO:0004438">
    <property type="term" value="F:phosphatidylinositol-3-phosphate phosphatase activity"/>
    <property type="evidence" value="ECO:0007669"/>
    <property type="project" value="TreeGrafter"/>
</dbReference>
<dbReference type="Gene3D" id="3.30.40.10">
    <property type="entry name" value="Zinc/RING finger domain, C3HC4 (zinc finger)"/>
    <property type="match status" value="1"/>
</dbReference>
<dbReference type="InterPro" id="IPR011011">
    <property type="entry name" value="Znf_FYVE_PHD"/>
</dbReference>
<dbReference type="PANTHER" id="PTHR10807:SF8">
    <property type="entry name" value="PHOSPHATIDYLINOSITOL-3-PHOSPHATE PHOSPHATASE"/>
    <property type="match status" value="1"/>
</dbReference>
<evidence type="ECO:0000256" key="3">
    <source>
        <dbReference type="ARBA" id="ARBA00007471"/>
    </source>
</evidence>
<feature type="binding site" evidence="10">
    <location>
        <begin position="273"/>
        <end position="274"/>
    </location>
    <ligand>
        <name>substrate</name>
    </ligand>
</feature>
<dbReference type="Pfam" id="PF06602">
    <property type="entry name" value="Myotub-related"/>
    <property type="match status" value="1"/>
</dbReference>
<evidence type="ECO:0000256" key="2">
    <source>
        <dbReference type="ARBA" id="ARBA00004496"/>
    </source>
</evidence>
<protein>
    <recommendedName>
        <fullName evidence="19">Phosphatidylinositol-3-phosphatase</fullName>
    </recommendedName>
</protein>
<name>A0AA85K960_TRIRE</name>
<dbReference type="SUPFAM" id="SSF57903">
    <property type="entry name" value="FYVE/PHD zinc finger"/>
    <property type="match status" value="1"/>
</dbReference>
<evidence type="ECO:0000313" key="17">
    <source>
        <dbReference type="Proteomes" id="UP000050795"/>
    </source>
</evidence>
<evidence type="ECO:0000256" key="7">
    <source>
        <dbReference type="ARBA" id="ARBA00022833"/>
    </source>
</evidence>
<dbReference type="PROSITE" id="PS50056">
    <property type="entry name" value="TYR_PHOSPHATASE_2"/>
    <property type="match status" value="1"/>
</dbReference>
<dbReference type="GO" id="GO:0005737">
    <property type="term" value="C:cytoplasm"/>
    <property type="evidence" value="ECO:0007669"/>
    <property type="project" value="UniProtKB-SubCell"/>
</dbReference>
<dbReference type="InterPro" id="IPR000387">
    <property type="entry name" value="Tyr_Pase_dom"/>
</dbReference>
<dbReference type="PROSITE" id="PS00383">
    <property type="entry name" value="TYR_PHOSPHATASE_1"/>
    <property type="match status" value="1"/>
</dbReference>
<feature type="active site" description="Phosphocysteine intermediate" evidence="9">
    <location>
        <position position="335"/>
    </location>
</feature>
<dbReference type="InterPro" id="IPR016130">
    <property type="entry name" value="Tyr_Pase_AS"/>
</dbReference>
<keyword evidence="8" id="KW-0472">Membrane</keyword>
<dbReference type="Gene3D" id="2.30.29.30">
    <property type="entry name" value="Pleckstrin-homology domain (PH domain)/Phosphotyrosine-binding domain (PTB)"/>
    <property type="match status" value="1"/>
</dbReference>
<evidence type="ECO:0000256" key="4">
    <source>
        <dbReference type="ARBA" id="ARBA00022490"/>
    </source>
</evidence>
<dbReference type="GO" id="GO:0008270">
    <property type="term" value="F:zinc ion binding"/>
    <property type="evidence" value="ECO:0007669"/>
    <property type="project" value="UniProtKB-KW"/>
</dbReference>
<dbReference type="AlphaFoldDB" id="A0AA85K960"/>